<accession>A0AAU7JQY5</accession>
<name>A0AAU7JQY5_9MICO</name>
<dbReference type="AlphaFoldDB" id="A0AAU7JQY5"/>
<evidence type="ECO:0000313" key="2">
    <source>
        <dbReference type="EMBL" id="XBO42827.1"/>
    </source>
</evidence>
<dbReference type="RefSeq" id="WP_406830246.1">
    <property type="nucleotide sequence ID" value="NZ_CP157483.1"/>
</dbReference>
<reference evidence="2" key="1">
    <citation type="submission" date="2024-05" db="EMBL/GenBank/DDBJ databases">
        <authorList>
            <person name="Kim S."/>
            <person name="Heo J."/>
            <person name="Choi H."/>
            <person name="Choi Y."/>
            <person name="Kwon S.-W."/>
            <person name="Kim Y."/>
        </authorList>
    </citation>
    <scope>NUCLEOTIDE SEQUENCE</scope>
    <source>
        <strain evidence="2">KACC 23699</strain>
    </source>
</reference>
<dbReference type="Pfam" id="PF01476">
    <property type="entry name" value="LysM"/>
    <property type="match status" value="1"/>
</dbReference>
<evidence type="ECO:0000259" key="1">
    <source>
        <dbReference type="Pfam" id="PF01476"/>
    </source>
</evidence>
<proteinExistence type="predicted"/>
<organism evidence="2">
    <name type="scientific">Pedococcus sp. KACC 23699</name>
    <dbReference type="NCBI Taxonomy" id="3149228"/>
    <lineage>
        <taxon>Bacteria</taxon>
        <taxon>Bacillati</taxon>
        <taxon>Actinomycetota</taxon>
        <taxon>Actinomycetes</taxon>
        <taxon>Micrococcales</taxon>
        <taxon>Intrasporangiaceae</taxon>
        <taxon>Pedococcus</taxon>
    </lineage>
</organism>
<dbReference type="EMBL" id="CP157483">
    <property type="protein sequence ID" value="XBO42827.1"/>
    <property type="molecule type" value="Genomic_DNA"/>
</dbReference>
<feature type="domain" description="LysM" evidence="1">
    <location>
        <begin position="82"/>
        <end position="129"/>
    </location>
</feature>
<dbReference type="InterPro" id="IPR036779">
    <property type="entry name" value="LysM_dom_sf"/>
</dbReference>
<dbReference type="Gene3D" id="3.10.350.10">
    <property type="entry name" value="LysM domain"/>
    <property type="match status" value="1"/>
</dbReference>
<gene>
    <name evidence="2" type="ORF">ABEG17_14795</name>
</gene>
<sequence>MSAAVAWDVATAPVRMPVRPVRPQLVSVPTGEDVVIRPAAPVRLTRAGRLAVTSTVALLGVVLATSLLSGGAEAAVIDHSTTVQAGQTLSEVAAAQLPQLPIAEGVARIQLANDLAGSDVHAGQSLLIPAVG</sequence>
<protein>
    <submittedName>
        <fullName evidence="2">LysM peptidoglycan-binding domain-containing protein</fullName>
    </submittedName>
</protein>
<dbReference type="InterPro" id="IPR018392">
    <property type="entry name" value="LysM"/>
</dbReference>